<dbReference type="Pfam" id="PF08840">
    <property type="entry name" value="BAAT_C"/>
    <property type="match status" value="1"/>
</dbReference>
<gene>
    <name evidence="3" type="ORF">OESDEN_07484</name>
</gene>
<dbReference type="Gene3D" id="3.40.50.1820">
    <property type="entry name" value="alpha/beta hydrolase"/>
    <property type="match status" value="2"/>
</dbReference>
<evidence type="ECO:0000313" key="4">
    <source>
        <dbReference type="Proteomes" id="UP000053660"/>
    </source>
</evidence>
<feature type="non-terminal residue" evidence="3">
    <location>
        <position position="107"/>
    </location>
</feature>
<dbReference type="GO" id="GO:0047617">
    <property type="term" value="F:fatty acyl-CoA hydrolase activity"/>
    <property type="evidence" value="ECO:0007669"/>
    <property type="project" value="TreeGrafter"/>
</dbReference>
<dbReference type="SUPFAM" id="SSF53474">
    <property type="entry name" value="alpha/beta-Hydrolases"/>
    <property type="match status" value="2"/>
</dbReference>
<dbReference type="OrthoDB" id="6347013at2759"/>
<evidence type="ECO:0000313" key="3">
    <source>
        <dbReference type="EMBL" id="KHJ92621.1"/>
    </source>
</evidence>
<reference evidence="3 4" key="1">
    <citation type="submission" date="2014-03" db="EMBL/GenBank/DDBJ databases">
        <title>Draft genome of the hookworm Oesophagostomum dentatum.</title>
        <authorList>
            <person name="Mitreva M."/>
        </authorList>
    </citation>
    <scope>NUCLEOTIDE SEQUENCE [LARGE SCALE GENOMIC DNA]</scope>
    <source>
        <strain evidence="3 4">OD-Hann</strain>
    </source>
</reference>
<dbReference type="GO" id="GO:0006631">
    <property type="term" value="P:fatty acid metabolic process"/>
    <property type="evidence" value="ECO:0007669"/>
    <property type="project" value="TreeGrafter"/>
</dbReference>
<proteinExistence type="predicted"/>
<dbReference type="InterPro" id="IPR014940">
    <property type="entry name" value="BAAT_C"/>
</dbReference>
<dbReference type="Proteomes" id="UP000053660">
    <property type="component" value="Unassembled WGS sequence"/>
</dbReference>
<dbReference type="InterPro" id="IPR000383">
    <property type="entry name" value="Xaa-Pro-like_dom"/>
</dbReference>
<dbReference type="Pfam" id="PF02129">
    <property type="entry name" value="Peptidase_S15"/>
    <property type="match status" value="1"/>
</dbReference>
<sequence>MLASEGFVVLCVAFFQYKTLVETLEEVEIEYFKGPIEWLKRQPFTNDRLGIQGVSFGGTIVTLLATRYPQGPIEWLKRQPFTNDRLGIQGVSFGGTIVTLLATRYPQ</sequence>
<dbReference type="AlphaFoldDB" id="A0A0B1T913"/>
<name>A0A0B1T913_OESDE</name>
<dbReference type="InterPro" id="IPR029058">
    <property type="entry name" value="AB_hydrolase_fold"/>
</dbReference>
<dbReference type="GO" id="GO:0006637">
    <property type="term" value="P:acyl-CoA metabolic process"/>
    <property type="evidence" value="ECO:0007669"/>
    <property type="project" value="TreeGrafter"/>
</dbReference>
<dbReference type="EMBL" id="KN551238">
    <property type="protein sequence ID" value="KHJ92621.1"/>
    <property type="molecule type" value="Genomic_DNA"/>
</dbReference>
<evidence type="ECO:0000259" key="1">
    <source>
        <dbReference type="Pfam" id="PF02129"/>
    </source>
</evidence>
<evidence type="ECO:0000259" key="2">
    <source>
        <dbReference type="Pfam" id="PF08840"/>
    </source>
</evidence>
<feature type="domain" description="Xaa-Pro dipeptidyl-peptidase-like" evidence="1">
    <location>
        <begin position="73"/>
        <end position="104"/>
    </location>
</feature>
<protein>
    <submittedName>
        <fullName evidence="3">Uncharacterized protein</fullName>
    </submittedName>
</protein>
<accession>A0A0B1T913</accession>
<dbReference type="PANTHER" id="PTHR10824:SF4">
    <property type="entry name" value="ACYL-COENZYME A THIOESTERASE 1-LIKE"/>
    <property type="match status" value="1"/>
</dbReference>
<organism evidence="3 4">
    <name type="scientific">Oesophagostomum dentatum</name>
    <name type="common">Nodular worm</name>
    <dbReference type="NCBI Taxonomy" id="61180"/>
    <lineage>
        <taxon>Eukaryota</taxon>
        <taxon>Metazoa</taxon>
        <taxon>Ecdysozoa</taxon>
        <taxon>Nematoda</taxon>
        <taxon>Chromadorea</taxon>
        <taxon>Rhabditida</taxon>
        <taxon>Rhabditina</taxon>
        <taxon>Rhabditomorpha</taxon>
        <taxon>Strongyloidea</taxon>
        <taxon>Strongylidae</taxon>
        <taxon>Oesophagostomum</taxon>
    </lineage>
</organism>
<feature type="domain" description="BAAT/Acyl-CoA thioester hydrolase C-terminal" evidence="2">
    <location>
        <begin position="27"/>
        <end position="70"/>
    </location>
</feature>
<keyword evidence="4" id="KW-1185">Reference proteome</keyword>
<dbReference type="PANTHER" id="PTHR10824">
    <property type="entry name" value="ACYL-COENZYME A THIOESTERASE-RELATED"/>
    <property type="match status" value="1"/>
</dbReference>